<accession>A0A1Q9DIV8</accession>
<proteinExistence type="predicted"/>
<comment type="caution">
    <text evidence="1">The sequence shown here is derived from an EMBL/GenBank/DDBJ whole genome shotgun (WGS) entry which is preliminary data.</text>
</comment>
<evidence type="ECO:0008006" key="3">
    <source>
        <dbReference type="Google" id="ProtNLM"/>
    </source>
</evidence>
<dbReference type="EMBL" id="LSRX01000516">
    <property type="protein sequence ID" value="OLP95104.1"/>
    <property type="molecule type" value="Genomic_DNA"/>
</dbReference>
<dbReference type="AlphaFoldDB" id="A0A1Q9DIV8"/>
<organism evidence="1 2">
    <name type="scientific">Symbiodinium microadriaticum</name>
    <name type="common">Dinoflagellate</name>
    <name type="synonym">Zooxanthella microadriatica</name>
    <dbReference type="NCBI Taxonomy" id="2951"/>
    <lineage>
        <taxon>Eukaryota</taxon>
        <taxon>Sar</taxon>
        <taxon>Alveolata</taxon>
        <taxon>Dinophyceae</taxon>
        <taxon>Suessiales</taxon>
        <taxon>Symbiodiniaceae</taxon>
        <taxon>Symbiodinium</taxon>
    </lineage>
</organism>
<gene>
    <name evidence="1" type="ORF">AK812_SmicGene22792</name>
</gene>
<dbReference type="Proteomes" id="UP000186817">
    <property type="component" value="Unassembled WGS sequence"/>
</dbReference>
<evidence type="ECO:0000313" key="1">
    <source>
        <dbReference type="EMBL" id="OLP95104.1"/>
    </source>
</evidence>
<dbReference type="OrthoDB" id="446901at2759"/>
<sequence length="286" mass="32009">MNGEDIRADSPTAEQEGIALLRRWAVSLGLRLKAANITNAYFQGKPLERLLILRVPKHPKGVPDPEIQRAGFMIARVPVYGTTDAGRNLYLRIKECSRELGLKTSRVLSALYFLTDKEGNLCAALCTHVDDFLWAARGAGEEVMQRLLDRFKIGRVETDKFRISKDYAKICHWFFGVGCAGYEAYSLQHANEHGDRLRASVLELLGQLPAQGEWEDVEDKRLAIELAGLRTGSSDNTNFADANQSEKFVNKELTIHDLDSSNFKPNLETNGNLAQSFRFRGPGVHC</sequence>
<evidence type="ECO:0000313" key="2">
    <source>
        <dbReference type="Proteomes" id="UP000186817"/>
    </source>
</evidence>
<name>A0A1Q9DIV8_SYMMI</name>
<reference evidence="1 2" key="1">
    <citation type="submission" date="2016-02" db="EMBL/GenBank/DDBJ databases">
        <title>Genome analysis of coral dinoflagellate symbionts highlights evolutionary adaptations to a symbiotic lifestyle.</title>
        <authorList>
            <person name="Aranda M."/>
            <person name="Li Y."/>
            <person name="Liew Y.J."/>
            <person name="Baumgarten S."/>
            <person name="Simakov O."/>
            <person name="Wilson M."/>
            <person name="Piel J."/>
            <person name="Ashoor H."/>
            <person name="Bougouffa S."/>
            <person name="Bajic V.B."/>
            <person name="Ryu T."/>
            <person name="Ravasi T."/>
            <person name="Bayer T."/>
            <person name="Micklem G."/>
            <person name="Kim H."/>
            <person name="Bhak J."/>
            <person name="Lajeunesse T.C."/>
            <person name="Voolstra C.R."/>
        </authorList>
    </citation>
    <scope>NUCLEOTIDE SEQUENCE [LARGE SCALE GENOMIC DNA]</scope>
    <source>
        <strain evidence="1 2">CCMP2467</strain>
    </source>
</reference>
<keyword evidence="2" id="KW-1185">Reference proteome</keyword>
<protein>
    <recommendedName>
        <fullName evidence="3">Reverse transcriptase Ty1/copia-type domain-containing protein</fullName>
    </recommendedName>
</protein>